<dbReference type="VEuPathDB" id="FungiDB:PTTG_00640"/>
<reference evidence="1" key="2">
    <citation type="submission" date="2016-05" db="EMBL/GenBank/DDBJ databases">
        <title>Comparative analysis highlights variable genome content of wheat rusts and divergence of the mating loci.</title>
        <authorList>
            <person name="Cuomo C.A."/>
            <person name="Bakkeren G."/>
            <person name="Szabo L."/>
            <person name="Khalil H."/>
            <person name="Joly D."/>
            <person name="Goldberg J."/>
            <person name="Young S."/>
            <person name="Zeng Q."/>
            <person name="Fellers J."/>
        </authorList>
    </citation>
    <scope>NUCLEOTIDE SEQUENCE [LARGE SCALE GENOMIC DNA]</scope>
    <source>
        <strain evidence="1">1-1 BBBD Race 1</strain>
    </source>
</reference>
<dbReference type="EnsemblFungi" id="PTTG_00640-t43_1">
    <property type="protein sequence ID" value="PTTG_00640-t43_1-p1"/>
    <property type="gene ID" value="PTTG_00640"/>
</dbReference>
<evidence type="ECO:0000313" key="1">
    <source>
        <dbReference type="EMBL" id="OAV86238.1"/>
    </source>
</evidence>
<name>A0A180G0Z0_PUCT1</name>
<dbReference type="Proteomes" id="UP000005240">
    <property type="component" value="Unassembled WGS sequence"/>
</dbReference>
<dbReference type="EMBL" id="ADAS02001408">
    <property type="protein sequence ID" value="OAV86238.1"/>
    <property type="molecule type" value="Genomic_DNA"/>
</dbReference>
<accession>A0A180G0Z0</accession>
<dbReference type="AlphaFoldDB" id="A0A180G0Z0"/>
<sequence>MKIIYDYAVSDVRRNPKRSRTNQPNGEVAPPDIGVADLFEHLFSRTGNTDNTNSAVPDQAGPTSAKRVTRLLASSSAPEINGFISLLVPVLKD</sequence>
<gene>
    <name evidence="1" type="ORF">PTTG_00640</name>
</gene>
<reference evidence="2 3" key="3">
    <citation type="journal article" date="2017" name="G3 (Bethesda)">
        <title>Comparative analysis highlights variable genome content of wheat rusts and divergence of the mating loci.</title>
        <authorList>
            <person name="Cuomo C.A."/>
            <person name="Bakkeren G."/>
            <person name="Khalil H.B."/>
            <person name="Panwar V."/>
            <person name="Joly D."/>
            <person name="Linning R."/>
            <person name="Sakthikumar S."/>
            <person name="Song X."/>
            <person name="Adiconis X."/>
            <person name="Fan L."/>
            <person name="Goldberg J.M."/>
            <person name="Levin J.Z."/>
            <person name="Young S."/>
            <person name="Zeng Q."/>
            <person name="Anikster Y."/>
            <person name="Bruce M."/>
            <person name="Wang M."/>
            <person name="Yin C."/>
            <person name="McCallum B."/>
            <person name="Szabo L.J."/>
            <person name="Hulbert S."/>
            <person name="Chen X."/>
            <person name="Fellers J.P."/>
        </authorList>
    </citation>
    <scope>NUCLEOTIDE SEQUENCE</scope>
    <source>
        <strain evidence="2">isolate 1-1 / race 1 (BBBD)</strain>
        <strain evidence="3">Isolate 1-1 / race 1 (BBBD)</strain>
    </source>
</reference>
<evidence type="ECO:0000313" key="2">
    <source>
        <dbReference type="EnsemblFungi" id="PTTG_00640-t43_1-p1"/>
    </source>
</evidence>
<protein>
    <submittedName>
        <fullName evidence="1 2">Uncharacterized protein</fullName>
    </submittedName>
</protein>
<reference evidence="1" key="1">
    <citation type="submission" date="2009-11" db="EMBL/GenBank/DDBJ databases">
        <authorList>
            <consortium name="The Broad Institute Genome Sequencing Platform"/>
            <person name="Ward D."/>
            <person name="Feldgarden M."/>
            <person name="Earl A."/>
            <person name="Young S.K."/>
            <person name="Zeng Q."/>
            <person name="Koehrsen M."/>
            <person name="Alvarado L."/>
            <person name="Berlin A."/>
            <person name="Bochicchio J."/>
            <person name="Borenstein D."/>
            <person name="Chapman S.B."/>
            <person name="Chen Z."/>
            <person name="Engels R."/>
            <person name="Freedman E."/>
            <person name="Gellesch M."/>
            <person name="Goldberg J."/>
            <person name="Griggs A."/>
            <person name="Gujja S."/>
            <person name="Heilman E."/>
            <person name="Heiman D."/>
            <person name="Hepburn T."/>
            <person name="Howarth C."/>
            <person name="Jen D."/>
            <person name="Larson L."/>
            <person name="Lewis B."/>
            <person name="Mehta T."/>
            <person name="Park D."/>
            <person name="Pearson M."/>
            <person name="Roberts A."/>
            <person name="Saif S."/>
            <person name="Shea T."/>
            <person name="Shenoy N."/>
            <person name="Sisk P."/>
            <person name="Stolte C."/>
            <person name="Sykes S."/>
            <person name="Thomson T."/>
            <person name="Walk T."/>
            <person name="White J."/>
            <person name="Yandava C."/>
            <person name="Izard J."/>
            <person name="Baranova O.V."/>
            <person name="Blanton J.M."/>
            <person name="Tanner A.C."/>
            <person name="Dewhirst F.E."/>
            <person name="Haas B."/>
            <person name="Nusbaum C."/>
            <person name="Birren B."/>
        </authorList>
    </citation>
    <scope>NUCLEOTIDE SEQUENCE [LARGE SCALE GENOMIC DNA]</scope>
    <source>
        <strain evidence="1">1-1 BBBD Race 1</strain>
    </source>
</reference>
<organism evidence="1">
    <name type="scientific">Puccinia triticina (isolate 1-1 / race 1 (BBBD))</name>
    <name type="common">Brown leaf rust fungus</name>
    <dbReference type="NCBI Taxonomy" id="630390"/>
    <lineage>
        <taxon>Eukaryota</taxon>
        <taxon>Fungi</taxon>
        <taxon>Dikarya</taxon>
        <taxon>Basidiomycota</taxon>
        <taxon>Pucciniomycotina</taxon>
        <taxon>Pucciniomycetes</taxon>
        <taxon>Pucciniales</taxon>
        <taxon>Pucciniaceae</taxon>
        <taxon>Puccinia</taxon>
    </lineage>
</organism>
<evidence type="ECO:0000313" key="3">
    <source>
        <dbReference type="Proteomes" id="UP000005240"/>
    </source>
</evidence>
<keyword evidence="3" id="KW-1185">Reference proteome</keyword>
<reference evidence="2" key="4">
    <citation type="submission" date="2025-05" db="UniProtKB">
        <authorList>
            <consortium name="EnsemblFungi"/>
        </authorList>
    </citation>
    <scope>IDENTIFICATION</scope>
    <source>
        <strain evidence="2">isolate 1-1 / race 1 (BBBD)</strain>
    </source>
</reference>
<proteinExistence type="predicted"/>